<evidence type="ECO:0000313" key="2">
    <source>
        <dbReference type="Proteomes" id="UP001412067"/>
    </source>
</evidence>
<keyword evidence="2" id="KW-1185">Reference proteome</keyword>
<protein>
    <submittedName>
        <fullName evidence="1">Lecithin-cholesterol acyltransferase-like 4</fullName>
    </submittedName>
</protein>
<reference evidence="1 2" key="1">
    <citation type="journal article" date="2022" name="Nat. Plants">
        <title>Genomes of leafy and leafless Platanthera orchids illuminate the evolution of mycoheterotrophy.</title>
        <authorList>
            <person name="Li M.H."/>
            <person name="Liu K.W."/>
            <person name="Li Z."/>
            <person name="Lu H.C."/>
            <person name="Ye Q.L."/>
            <person name="Zhang D."/>
            <person name="Wang J.Y."/>
            <person name="Li Y.F."/>
            <person name="Zhong Z.M."/>
            <person name="Liu X."/>
            <person name="Yu X."/>
            <person name="Liu D.K."/>
            <person name="Tu X.D."/>
            <person name="Liu B."/>
            <person name="Hao Y."/>
            <person name="Liao X.Y."/>
            <person name="Jiang Y.T."/>
            <person name="Sun W.H."/>
            <person name="Chen J."/>
            <person name="Chen Y.Q."/>
            <person name="Ai Y."/>
            <person name="Zhai J.W."/>
            <person name="Wu S.S."/>
            <person name="Zhou Z."/>
            <person name="Hsiao Y.Y."/>
            <person name="Wu W.L."/>
            <person name="Chen Y.Y."/>
            <person name="Lin Y.F."/>
            <person name="Hsu J.L."/>
            <person name="Li C.Y."/>
            <person name="Wang Z.W."/>
            <person name="Zhao X."/>
            <person name="Zhong W.Y."/>
            <person name="Ma X.K."/>
            <person name="Ma L."/>
            <person name="Huang J."/>
            <person name="Chen G.Z."/>
            <person name="Huang M.Z."/>
            <person name="Huang L."/>
            <person name="Peng D.H."/>
            <person name="Luo Y.B."/>
            <person name="Zou S.Q."/>
            <person name="Chen S.P."/>
            <person name="Lan S."/>
            <person name="Tsai W.C."/>
            <person name="Van de Peer Y."/>
            <person name="Liu Z.J."/>
        </authorList>
    </citation>
    <scope>NUCLEOTIDE SEQUENCE [LARGE SCALE GENOMIC DNA]</scope>
    <source>
        <strain evidence="1">Lor288</strain>
    </source>
</reference>
<organism evidence="1 2">
    <name type="scientific">Platanthera guangdongensis</name>
    <dbReference type="NCBI Taxonomy" id="2320717"/>
    <lineage>
        <taxon>Eukaryota</taxon>
        <taxon>Viridiplantae</taxon>
        <taxon>Streptophyta</taxon>
        <taxon>Embryophyta</taxon>
        <taxon>Tracheophyta</taxon>
        <taxon>Spermatophyta</taxon>
        <taxon>Magnoliopsida</taxon>
        <taxon>Liliopsida</taxon>
        <taxon>Asparagales</taxon>
        <taxon>Orchidaceae</taxon>
        <taxon>Orchidoideae</taxon>
        <taxon>Orchideae</taxon>
        <taxon>Orchidinae</taxon>
        <taxon>Platanthera</taxon>
    </lineage>
</organism>
<dbReference type="PANTHER" id="PTHR11440">
    <property type="entry name" value="LECITHIN-CHOLESTEROL ACYLTRANSFERASE-RELATED"/>
    <property type="match status" value="1"/>
</dbReference>
<name>A0ABR2MY96_9ASPA</name>
<gene>
    <name evidence="1" type="primary">LCAT4</name>
    <name evidence="1" type="ORF">KSP40_PGU004503</name>
</gene>
<sequence>MLLFRCASWHGIPILPAVNVARRAPAENSPPPPIFSAPPAVPLLNQQSTVFLNSISPAKIFVPKQQPLFDPNLDPVLLVPGIAGSILNAVDSDGNKERVWVRILGADCEFRKKLWSRFDPATGKTVSLDEKIEIVVPEDRHGLHSIDVLDPDLVSTK</sequence>
<evidence type="ECO:0000313" key="1">
    <source>
        <dbReference type="EMBL" id="KAK8968842.1"/>
    </source>
</evidence>
<comment type="caution">
    <text evidence="1">The sequence shown here is derived from an EMBL/GenBank/DDBJ whole genome shotgun (WGS) entry which is preliminary data.</text>
</comment>
<dbReference type="EMBL" id="JBBWWR010000003">
    <property type="protein sequence ID" value="KAK8968842.1"/>
    <property type="molecule type" value="Genomic_DNA"/>
</dbReference>
<accession>A0ABR2MY96</accession>
<proteinExistence type="predicted"/>
<dbReference type="Proteomes" id="UP001412067">
    <property type="component" value="Unassembled WGS sequence"/>
</dbReference>